<dbReference type="NCBIfam" id="TIGR00778">
    <property type="entry name" value="ahpD_dom"/>
    <property type="match status" value="1"/>
</dbReference>
<dbReference type="Gene3D" id="1.20.1290.10">
    <property type="entry name" value="AhpD-like"/>
    <property type="match status" value="1"/>
</dbReference>
<accession>A0ABU4H1S6</accession>
<comment type="caution">
    <text evidence="2">The sequence shown here is derived from an EMBL/GenBank/DDBJ whole genome shotgun (WGS) entry which is preliminary data.</text>
</comment>
<dbReference type="InterPro" id="IPR029032">
    <property type="entry name" value="AhpD-like"/>
</dbReference>
<dbReference type="InterPro" id="IPR003779">
    <property type="entry name" value="CMD-like"/>
</dbReference>
<dbReference type="PANTHER" id="PTHR34846">
    <property type="entry name" value="4-CARBOXYMUCONOLACTONE DECARBOXYLASE FAMILY PROTEIN (AFU_ORTHOLOGUE AFUA_6G11590)"/>
    <property type="match status" value="1"/>
</dbReference>
<proteinExistence type="predicted"/>
<organism evidence="2 3">
    <name type="scientific">Microbacterium arthrosphaerae</name>
    <dbReference type="NCBI Taxonomy" id="792652"/>
    <lineage>
        <taxon>Bacteria</taxon>
        <taxon>Bacillati</taxon>
        <taxon>Actinomycetota</taxon>
        <taxon>Actinomycetes</taxon>
        <taxon>Micrococcales</taxon>
        <taxon>Microbacteriaceae</taxon>
        <taxon>Microbacterium</taxon>
    </lineage>
</organism>
<evidence type="ECO:0000313" key="2">
    <source>
        <dbReference type="EMBL" id="MDW4573276.1"/>
    </source>
</evidence>
<evidence type="ECO:0000259" key="1">
    <source>
        <dbReference type="Pfam" id="PF02627"/>
    </source>
</evidence>
<name>A0ABU4H1S6_9MICO</name>
<reference evidence="2 3" key="1">
    <citation type="submission" date="2023-11" db="EMBL/GenBank/DDBJ databases">
        <title>Draft genome sequence of Microbacterium arthrosphaerae JCM 30492.</title>
        <authorList>
            <person name="Zhang G."/>
            <person name="Ding Y."/>
        </authorList>
    </citation>
    <scope>NUCLEOTIDE SEQUENCE [LARGE SCALE GENOMIC DNA]</scope>
    <source>
        <strain evidence="2 3">JCM 30492</strain>
    </source>
</reference>
<dbReference type="SUPFAM" id="SSF69118">
    <property type="entry name" value="AhpD-like"/>
    <property type="match status" value="1"/>
</dbReference>
<dbReference type="PANTHER" id="PTHR34846:SF10">
    <property type="entry name" value="CYTOPLASMIC PROTEIN"/>
    <property type="match status" value="1"/>
</dbReference>
<sequence length="168" mass="18169">MAEHRVHLSRAARPAYQALSAFSKTVGDIAAQSGVDDRLKELVQIHASQLNGCAYCVRVHVERAVAAGVTADVIAQVPVWRDSGVFSERERAGLELAEAHVFIHDDGVPDDVYDRVGSVLSEKEYVALSWILVSISAFNRIAIAGRYSVPPRDDLDGEDKDAAAGAAW</sequence>
<dbReference type="EMBL" id="JAWQEV010000003">
    <property type="protein sequence ID" value="MDW4573276.1"/>
    <property type="molecule type" value="Genomic_DNA"/>
</dbReference>
<protein>
    <submittedName>
        <fullName evidence="2">Carboxymuconolactone decarboxylase family protein</fullName>
    </submittedName>
</protein>
<dbReference type="Proteomes" id="UP001283109">
    <property type="component" value="Unassembled WGS sequence"/>
</dbReference>
<keyword evidence="3" id="KW-1185">Reference proteome</keyword>
<gene>
    <name evidence="2" type="ORF">R8Z58_10895</name>
</gene>
<feature type="domain" description="Carboxymuconolactone decarboxylase-like" evidence="1">
    <location>
        <begin position="19"/>
        <end position="99"/>
    </location>
</feature>
<dbReference type="InterPro" id="IPR004675">
    <property type="entry name" value="AhpD_core"/>
</dbReference>
<dbReference type="Pfam" id="PF02627">
    <property type="entry name" value="CMD"/>
    <property type="match status" value="1"/>
</dbReference>
<dbReference type="RefSeq" id="WP_318353789.1">
    <property type="nucleotide sequence ID" value="NZ_JAWQEV010000003.1"/>
</dbReference>
<evidence type="ECO:0000313" key="3">
    <source>
        <dbReference type="Proteomes" id="UP001283109"/>
    </source>
</evidence>